<comment type="catalytic activity">
    <reaction evidence="7 9">
        <text>sn-glycerol 3-phosphate + NADP(+) = dihydroxyacetone phosphate + NADPH + H(+)</text>
        <dbReference type="Rhea" id="RHEA:11096"/>
        <dbReference type="ChEBI" id="CHEBI:15378"/>
        <dbReference type="ChEBI" id="CHEBI:57597"/>
        <dbReference type="ChEBI" id="CHEBI:57642"/>
        <dbReference type="ChEBI" id="CHEBI:57783"/>
        <dbReference type="ChEBI" id="CHEBI:58349"/>
        <dbReference type="EC" id="1.1.1.94"/>
    </reaction>
</comment>
<feature type="binding site" evidence="7">
    <location>
        <position position="277"/>
    </location>
    <ligand>
        <name>NADPH</name>
        <dbReference type="ChEBI" id="CHEBI:57783"/>
    </ligand>
</feature>
<name>A0ABX1GRE7_9FLAO</name>
<gene>
    <name evidence="7" type="primary">gpsA</name>
    <name evidence="12" type="ORF">HCU67_06050</name>
</gene>
<evidence type="ECO:0000256" key="5">
    <source>
        <dbReference type="ARBA" id="ARBA00023209"/>
    </source>
</evidence>
<comment type="caution">
    <text evidence="12">The sequence shown here is derived from an EMBL/GenBank/DDBJ whole genome shotgun (WGS) entry which is preliminary data.</text>
</comment>
<keyword evidence="3 7" id="KW-0560">Oxidoreductase</keyword>
<feature type="binding site" evidence="7">
    <location>
        <position position="13"/>
    </location>
    <ligand>
        <name>NADPH</name>
        <dbReference type="ChEBI" id="CHEBI:57783"/>
    </ligand>
</feature>
<comment type="caution">
    <text evidence="7">Lacks conserved residue(s) required for the propagation of feature annotation.</text>
</comment>
<evidence type="ECO:0000313" key="12">
    <source>
        <dbReference type="EMBL" id="NKI31500.1"/>
    </source>
</evidence>
<keyword evidence="6 7" id="KW-1208">Phospholipid metabolism</keyword>
<evidence type="ECO:0000256" key="1">
    <source>
        <dbReference type="ARBA" id="ARBA00011009"/>
    </source>
</evidence>
<feature type="binding site" evidence="7">
    <location>
        <position position="32"/>
    </location>
    <ligand>
        <name>NADPH</name>
        <dbReference type="ChEBI" id="CHEBI:57783"/>
    </ligand>
</feature>
<feature type="binding site" evidence="7">
    <location>
        <position position="279"/>
    </location>
    <ligand>
        <name>NADPH</name>
        <dbReference type="ChEBI" id="CHEBI:57783"/>
    </ligand>
</feature>
<dbReference type="PANTHER" id="PTHR11728:SF1">
    <property type="entry name" value="GLYCEROL-3-PHOSPHATE DEHYDROGENASE [NAD(+)] 2, CHLOROPLASTIC"/>
    <property type="match status" value="1"/>
</dbReference>
<feature type="binding site" evidence="7">
    <location>
        <position position="138"/>
    </location>
    <ligand>
        <name>NADPH</name>
        <dbReference type="ChEBI" id="CHEBI:57783"/>
    </ligand>
</feature>
<dbReference type="PIRSF" id="PIRSF000114">
    <property type="entry name" value="Glycerol-3-P_dh"/>
    <property type="match status" value="1"/>
</dbReference>
<feature type="binding site" evidence="7">
    <location>
        <position position="49"/>
    </location>
    <ligand>
        <name>NADPH</name>
        <dbReference type="ChEBI" id="CHEBI:57783"/>
    </ligand>
</feature>
<dbReference type="NCBIfam" id="NF009098">
    <property type="entry name" value="PRK12439.1"/>
    <property type="match status" value="1"/>
</dbReference>
<keyword evidence="13" id="KW-1185">Reference proteome</keyword>
<dbReference type="InterPro" id="IPR013328">
    <property type="entry name" value="6PGD_dom2"/>
</dbReference>
<feature type="binding site" evidence="7">
    <location>
        <position position="253"/>
    </location>
    <ligand>
        <name>NADPH</name>
        <dbReference type="ChEBI" id="CHEBI:57783"/>
    </ligand>
</feature>
<evidence type="ECO:0000256" key="3">
    <source>
        <dbReference type="ARBA" id="ARBA00023002"/>
    </source>
</evidence>
<dbReference type="Gene3D" id="3.40.50.720">
    <property type="entry name" value="NAD(P)-binding Rossmann-like Domain"/>
    <property type="match status" value="1"/>
</dbReference>
<keyword evidence="4 7" id="KW-0443">Lipid metabolism</keyword>
<evidence type="ECO:0000256" key="2">
    <source>
        <dbReference type="ARBA" id="ARBA00022516"/>
    </source>
</evidence>
<dbReference type="Pfam" id="PF01210">
    <property type="entry name" value="NAD_Gly3P_dh_N"/>
    <property type="match status" value="1"/>
</dbReference>
<accession>A0ABX1GRE7</accession>
<dbReference type="HAMAP" id="MF_00394">
    <property type="entry name" value="NAD_Glyc3P_dehydrog"/>
    <property type="match status" value="1"/>
</dbReference>
<feature type="domain" description="Glycerol-3-phosphate dehydrogenase NAD-dependent N-terminal" evidence="10">
    <location>
        <begin position="5"/>
        <end position="156"/>
    </location>
</feature>
<feature type="binding site" evidence="7">
    <location>
        <position position="189"/>
    </location>
    <ligand>
        <name>sn-glycerol 3-phosphate</name>
        <dbReference type="ChEBI" id="CHEBI:57597"/>
    </ligand>
</feature>
<organism evidence="12 13">
    <name type="scientific">Croceivirga thetidis</name>
    <dbReference type="NCBI Taxonomy" id="2721623"/>
    <lineage>
        <taxon>Bacteria</taxon>
        <taxon>Pseudomonadati</taxon>
        <taxon>Bacteroidota</taxon>
        <taxon>Flavobacteriia</taxon>
        <taxon>Flavobacteriales</taxon>
        <taxon>Flavobacteriaceae</taxon>
        <taxon>Croceivirga</taxon>
    </lineage>
</organism>
<feature type="binding site" evidence="7">
    <location>
        <position position="253"/>
    </location>
    <ligand>
        <name>sn-glycerol 3-phosphate</name>
        <dbReference type="ChEBI" id="CHEBI:57597"/>
    </ligand>
</feature>
<dbReference type="NCBIfam" id="NF000940">
    <property type="entry name" value="PRK00094.1-2"/>
    <property type="match status" value="1"/>
</dbReference>
<evidence type="ECO:0000256" key="7">
    <source>
        <dbReference type="HAMAP-Rule" id="MF_00394"/>
    </source>
</evidence>
<dbReference type="PROSITE" id="PS00957">
    <property type="entry name" value="NAD_G3PDH"/>
    <property type="match status" value="1"/>
</dbReference>
<feature type="domain" description="Glycerol-3-phosphate dehydrogenase NAD-dependent C-terminal" evidence="11">
    <location>
        <begin position="178"/>
        <end position="318"/>
    </location>
</feature>
<dbReference type="PRINTS" id="PR00077">
    <property type="entry name" value="GPDHDRGNASE"/>
</dbReference>
<sequence>MPLNVGLLGGGSWGTTVASLTARNANTTIWARNENTVNEINEHRTNSKYLPGALLNKNLKASASIEETVKNSDVLVMGIPSQNFRTVLETAKAHIRPWIPIVSLSKGLEMGTKKRMTEVIEEILPGHPTGVLTGPNLAKEIHNGQAAAAVIAMVDEVIGKKLQGVFNSGLFRVYTNNDVIGCELGGALKNIMAIATGMGDGANAGDNTRAALITRGLSELTRLGTAMGGRRRTFAGLAGMGDLVATCSSTKSRNRHVGFQLGKGKKLDEIIEEMSEVAEGVKTAKVVMELAQDYNVHMPISEEVYKVLYEDNTVHDAFRGLLKLESGSESEPG</sequence>
<dbReference type="Gene3D" id="1.10.1040.10">
    <property type="entry name" value="N-(1-d-carboxylethyl)-l-norvaline Dehydrogenase, domain 2"/>
    <property type="match status" value="1"/>
</dbReference>
<feature type="binding site" evidence="7">
    <location>
        <position position="242"/>
    </location>
    <ligand>
        <name>sn-glycerol 3-phosphate</name>
        <dbReference type="ChEBI" id="CHEBI:57597"/>
    </ligand>
</feature>
<keyword evidence="2 7" id="KW-0444">Lipid biosynthesis</keyword>
<feature type="binding site" evidence="7">
    <location>
        <position position="134"/>
    </location>
    <ligand>
        <name>sn-glycerol 3-phosphate</name>
        <dbReference type="ChEBI" id="CHEBI:57597"/>
    </ligand>
</feature>
<dbReference type="InterPro" id="IPR006109">
    <property type="entry name" value="G3P_DH_NAD-dep_C"/>
</dbReference>
<evidence type="ECO:0000256" key="9">
    <source>
        <dbReference type="RuleBase" id="RU000439"/>
    </source>
</evidence>
<feature type="binding site" evidence="7">
    <location>
        <position position="252"/>
    </location>
    <ligand>
        <name>sn-glycerol 3-phosphate</name>
        <dbReference type="ChEBI" id="CHEBI:57597"/>
    </ligand>
</feature>
<dbReference type="Pfam" id="PF07479">
    <property type="entry name" value="NAD_Gly3P_dh_C"/>
    <property type="match status" value="1"/>
</dbReference>
<keyword evidence="7" id="KW-0521">NADP</keyword>
<comment type="catalytic activity">
    <reaction evidence="7">
        <text>sn-glycerol 3-phosphate + NAD(+) = dihydroxyacetone phosphate + NADH + H(+)</text>
        <dbReference type="Rhea" id="RHEA:11092"/>
        <dbReference type="ChEBI" id="CHEBI:15378"/>
        <dbReference type="ChEBI" id="CHEBI:57540"/>
        <dbReference type="ChEBI" id="CHEBI:57597"/>
        <dbReference type="ChEBI" id="CHEBI:57642"/>
        <dbReference type="ChEBI" id="CHEBI:57945"/>
        <dbReference type="EC" id="1.1.1.94"/>
    </reaction>
</comment>
<feature type="binding site" evidence="7">
    <location>
        <position position="106"/>
    </location>
    <ligand>
        <name>NADPH</name>
        <dbReference type="ChEBI" id="CHEBI:57783"/>
    </ligand>
</feature>
<keyword evidence="7" id="KW-0547">Nucleotide-binding</keyword>
<dbReference type="Proteomes" id="UP000718451">
    <property type="component" value="Unassembled WGS sequence"/>
</dbReference>
<keyword evidence="7" id="KW-0963">Cytoplasm</keyword>
<proteinExistence type="inferred from homology"/>
<comment type="subcellular location">
    <subcellularLocation>
        <location evidence="7">Cytoplasm</location>
    </subcellularLocation>
</comment>
<evidence type="ECO:0000259" key="11">
    <source>
        <dbReference type="Pfam" id="PF07479"/>
    </source>
</evidence>
<dbReference type="InterPro" id="IPR011128">
    <property type="entry name" value="G3P_DH_NAD-dep_N"/>
</dbReference>
<protein>
    <recommendedName>
        <fullName evidence="7">Glycerol-3-phosphate dehydrogenase [NAD(P)+]</fullName>
        <ecNumber evidence="7">1.1.1.94</ecNumber>
    </recommendedName>
    <alternativeName>
        <fullName evidence="7">NAD(P)(+)-dependent glycerol-3-phosphate dehydrogenase</fullName>
    </alternativeName>
    <alternativeName>
        <fullName evidence="7">NAD(P)H-dependent dihydroxyacetone-phosphate reductase</fullName>
    </alternativeName>
</protein>
<comment type="pathway">
    <text evidence="7">Membrane lipid metabolism; glycerophospholipid metabolism.</text>
</comment>
<dbReference type="EC" id="1.1.1.94" evidence="7"/>
<dbReference type="SUPFAM" id="SSF51735">
    <property type="entry name" value="NAD(P)-binding Rossmann-fold domains"/>
    <property type="match status" value="1"/>
</dbReference>
<dbReference type="RefSeq" id="WP_168551670.1">
    <property type="nucleotide sequence ID" value="NZ_JAAWWL010000001.1"/>
</dbReference>
<evidence type="ECO:0000256" key="6">
    <source>
        <dbReference type="ARBA" id="ARBA00023264"/>
    </source>
</evidence>
<comment type="similarity">
    <text evidence="1 7 8">Belongs to the NAD-dependent glycerol-3-phosphate dehydrogenase family.</text>
</comment>
<feature type="active site" description="Proton acceptor" evidence="7">
    <location>
        <position position="189"/>
    </location>
</feature>
<keyword evidence="5 7" id="KW-0594">Phospholipid biosynthesis</keyword>
<dbReference type="SUPFAM" id="SSF48179">
    <property type="entry name" value="6-phosphogluconate dehydrogenase C-terminal domain-like"/>
    <property type="match status" value="1"/>
</dbReference>
<keyword evidence="7 8" id="KW-0520">NAD</keyword>
<feature type="binding site" evidence="7">
    <location>
        <position position="254"/>
    </location>
    <ligand>
        <name>sn-glycerol 3-phosphate</name>
        <dbReference type="ChEBI" id="CHEBI:57597"/>
    </ligand>
</feature>
<dbReference type="InterPro" id="IPR006168">
    <property type="entry name" value="G3P_DH_NAD-dep"/>
</dbReference>
<feature type="binding site" evidence="7">
    <location>
        <position position="106"/>
    </location>
    <ligand>
        <name>sn-glycerol 3-phosphate</name>
        <dbReference type="ChEBI" id="CHEBI:57597"/>
    </ligand>
</feature>
<evidence type="ECO:0000256" key="8">
    <source>
        <dbReference type="RuleBase" id="RU000437"/>
    </source>
</evidence>
<dbReference type="InterPro" id="IPR008927">
    <property type="entry name" value="6-PGluconate_DH-like_C_sf"/>
</dbReference>
<feature type="binding site" evidence="7">
    <location>
        <position position="12"/>
    </location>
    <ligand>
        <name>NADPH</name>
        <dbReference type="ChEBI" id="CHEBI:57783"/>
    </ligand>
</feature>
<evidence type="ECO:0000313" key="13">
    <source>
        <dbReference type="Proteomes" id="UP000718451"/>
    </source>
</evidence>
<dbReference type="PANTHER" id="PTHR11728">
    <property type="entry name" value="GLYCEROL-3-PHOSPHATE DEHYDROGENASE"/>
    <property type="match status" value="1"/>
</dbReference>
<reference evidence="12 13" key="1">
    <citation type="submission" date="2020-04" db="EMBL/GenBank/DDBJ databases">
        <authorList>
            <person name="Yoon J."/>
        </authorList>
    </citation>
    <scope>NUCLEOTIDE SEQUENCE [LARGE SCALE GENOMIC DNA]</scope>
    <source>
        <strain evidence="12 13">DJ-13</strain>
    </source>
</reference>
<dbReference type="EMBL" id="JAAWWL010000001">
    <property type="protein sequence ID" value="NKI31500.1"/>
    <property type="molecule type" value="Genomic_DNA"/>
</dbReference>
<comment type="function">
    <text evidence="7">Catalyzes the reduction of the glycolytic intermediate dihydroxyacetone phosphate (DHAP) to sn-glycerol 3-phosphate (G3P), the key precursor for phospholipid synthesis.</text>
</comment>
<dbReference type="InterPro" id="IPR036291">
    <property type="entry name" value="NAD(P)-bd_dom_sf"/>
</dbReference>
<dbReference type="NCBIfam" id="NF000942">
    <property type="entry name" value="PRK00094.1-4"/>
    <property type="match status" value="1"/>
</dbReference>
<evidence type="ECO:0000259" key="10">
    <source>
        <dbReference type="Pfam" id="PF01210"/>
    </source>
</evidence>
<evidence type="ECO:0000256" key="4">
    <source>
        <dbReference type="ARBA" id="ARBA00023098"/>
    </source>
</evidence>